<keyword evidence="1" id="KW-0732">Signal</keyword>
<organism evidence="3 4">
    <name type="scientific">Aestuariispira insulae</name>
    <dbReference type="NCBI Taxonomy" id="1461337"/>
    <lineage>
        <taxon>Bacteria</taxon>
        <taxon>Pseudomonadati</taxon>
        <taxon>Pseudomonadota</taxon>
        <taxon>Alphaproteobacteria</taxon>
        <taxon>Rhodospirillales</taxon>
        <taxon>Kiloniellaceae</taxon>
        <taxon>Aestuariispira</taxon>
    </lineage>
</organism>
<name>A0A3D9H3Y6_9PROT</name>
<protein>
    <submittedName>
        <fullName evidence="3">SH3 domain-containing protein</fullName>
    </submittedName>
</protein>
<dbReference type="PROSITE" id="PS51781">
    <property type="entry name" value="SH3B"/>
    <property type="match status" value="1"/>
</dbReference>
<evidence type="ECO:0000313" key="3">
    <source>
        <dbReference type="EMBL" id="RED44214.1"/>
    </source>
</evidence>
<dbReference type="EMBL" id="QRDW01000016">
    <property type="protein sequence ID" value="RED44214.1"/>
    <property type="molecule type" value="Genomic_DNA"/>
</dbReference>
<gene>
    <name evidence="3" type="ORF">DFP90_11655</name>
</gene>
<reference evidence="3 4" key="1">
    <citation type="submission" date="2018-07" db="EMBL/GenBank/DDBJ databases">
        <title>Genomic Encyclopedia of Type Strains, Phase III (KMG-III): the genomes of soil and plant-associated and newly described type strains.</title>
        <authorList>
            <person name="Whitman W."/>
        </authorList>
    </citation>
    <scope>NUCLEOTIDE SEQUENCE [LARGE SCALE GENOMIC DNA]</scope>
    <source>
        <strain evidence="3 4">CECT 8488</strain>
    </source>
</reference>
<proteinExistence type="predicted"/>
<sequence>MFSKKQMTARPVLRSTCTLRAMLAAVSAGFLLSACGTPSYVNENRSRAEMGNDTPSVETVSYKIHNAFREQPPLCVAVLPLDDNGKLEPSQREGVRRIFYAQLAPQKKRDVELQDVDNALLALPEEFRDDPVALGYALECDTMLTGRITHYGSGFYGLYSNVSVGADVKLIRTTDGAVLWEGRHVASSHGGSVPFTPVGLVSGMVRAANNVNGEQLDRVTNDLARRLVSTIPDNTEFLYARVPAIKLRTGPGSDYPVVDLYPAAGKLEYIGPSEDKDWVTVRDTAGQLAYVLAQDVTMDREAVPPLLPTPDMASCQDADFDPETDIALASGC</sequence>
<dbReference type="PROSITE" id="PS51257">
    <property type="entry name" value="PROKAR_LIPOPROTEIN"/>
    <property type="match status" value="1"/>
</dbReference>
<evidence type="ECO:0000256" key="1">
    <source>
        <dbReference type="SAM" id="SignalP"/>
    </source>
</evidence>
<feature type="chain" id="PRO_5017581549" evidence="1">
    <location>
        <begin position="34"/>
        <end position="332"/>
    </location>
</feature>
<dbReference type="InterPro" id="IPR003646">
    <property type="entry name" value="SH3-like_bac-type"/>
</dbReference>
<evidence type="ECO:0000313" key="4">
    <source>
        <dbReference type="Proteomes" id="UP000256845"/>
    </source>
</evidence>
<dbReference type="RefSeq" id="WP_115939283.1">
    <property type="nucleotide sequence ID" value="NZ_QRDW01000016.1"/>
</dbReference>
<dbReference type="Gene3D" id="3.40.50.10610">
    <property type="entry name" value="ABC-type transport auxiliary lipoprotein component"/>
    <property type="match status" value="1"/>
</dbReference>
<dbReference type="OrthoDB" id="5452175at2"/>
<dbReference type="Proteomes" id="UP000256845">
    <property type="component" value="Unassembled WGS sequence"/>
</dbReference>
<evidence type="ECO:0000259" key="2">
    <source>
        <dbReference type="PROSITE" id="PS51781"/>
    </source>
</evidence>
<comment type="caution">
    <text evidence="3">The sequence shown here is derived from an EMBL/GenBank/DDBJ whole genome shotgun (WGS) entry which is preliminary data.</text>
</comment>
<accession>A0A3D9H3Y6</accession>
<dbReference type="AlphaFoldDB" id="A0A3D9H3Y6"/>
<feature type="domain" description="SH3b" evidence="2">
    <location>
        <begin position="235"/>
        <end position="300"/>
    </location>
</feature>
<feature type="signal peptide" evidence="1">
    <location>
        <begin position="1"/>
        <end position="33"/>
    </location>
</feature>
<keyword evidence="4" id="KW-1185">Reference proteome</keyword>